<dbReference type="RefSeq" id="WP_076782901.1">
    <property type="nucleotide sequence ID" value="NZ_FTPU01000012.1"/>
</dbReference>
<keyword evidence="1" id="KW-1133">Transmembrane helix</keyword>
<evidence type="ECO:0000256" key="1">
    <source>
        <dbReference type="SAM" id="Phobius"/>
    </source>
</evidence>
<feature type="transmembrane region" description="Helical" evidence="1">
    <location>
        <begin position="24"/>
        <end position="43"/>
    </location>
</feature>
<dbReference type="OrthoDB" id="1495672at2"/>
<keyword evidence="1" id="KW-0812">Transmembrane</keyword>
<feature type="transmembrane region" description="Helical" evidence="1">
    <location>
        <begin position="63"/>
        <end position="82"/>
    </location>
</feature>
<protein>
    <submittedName>
        <fullName evidence="3">2TM domain-containing protein</fullName>
    </submittedName>
</protein>
<feature type="domain" description="2TM" evidence="2">
    <location>
        <begin position="13"/>
        <end position="95"/>
    </location>
</feature>
<evidence type="ECO:0000313" key="4">
    <source>
        <dbReference type="Proteomes" id="UP000187261"/>
    </source>
</evidence>
<sequence>METYNENDIRYLEAVRKVKQLKGFYTHLTIYILVNLFLIFANWSEIRAEHSFWSWEIWATPFFWGIGLAAHAAGVFCPGYFLGKDWEDRKIKELTEKYK</sequence>
<dbReference type="AlphaFoldDB" id="A0A1U7PUW7"/>
<proteinExistence type="predicted"/>
<organism evidence="3 4">
    <name type="scientific">Epilithonimonas bovis DSM 19482</name>
    <dbReference type="NCBI Taxonomy" id="1121284"/>
    <lineage>
        <taxon>Bacteria</taxon>
        <taxon>Pseudomonadati</taxon>
        <taxon>Bacteroidota</taxon>
        <taxon>Flavobacteriia</taxon>
        <taxon>Flavobacteriales</taxon>
        <taxon>Weeksellaceae</taxon>
        <taxon>Chryseobacterium group</taxon>
        <taxon>Epilithonimonas</taxon>
    </lineage>
</organism>
<name>A0A1U7PUW7_9FLAO</name>
<keyword evidence="1" id="KW-0472">Membrane</keyword>
<dbReference type="Pfam" id="PF13239">
    <property type="entry name" value="2TM"/>
    <property type="match status" value="1"/>
</dbReference>
<dbReference type="STRING" id="1121284.SAMN05660493_01382"/>
<gene>
    <name evidence="3" type="ORF">SAMN05660493_01382</name>
</gene>
<dbReference type="EMBL" id="FTPU01000012">
    <property type="protein sequence ID" value="SIT96689.1"/>
    <property type="molecule type" value="Genomic_DNA"/>
</dbReference>
<accession>A0A1U7PUW7</accession>
<dbReference type="Proteomes" id="UP000187261">
    <property type="component" value="Unassembled WGS sequence"/>
</dbReference>
<reference evidence="4" key="1">
    <citation type="submission" date="2016-10" db="EMBL/GenBank/DDBJ databases">
        <authorList>
            <person name="Varghese N."/>
            <person name="Submissions S."/>
        </authorList>
    </citation>
    <scope>NUCLEOTIDE SEQUENCE [LARGE SCALE GENOMIC DNA]</scope>
    <source>
        <strain evidence="4">DSM 19482</strain>
    </source>
</reference>
<evidence type="ECO:0000313" key="3">
    <source>
        <dbReference type="EMBL" id="SIT96689.1"/>
    </source>
</evidence>
<dbReference type="InterPro" id="IPR025698">
    <property type="entry name" value="2TM_dom"/>
</dbReference>
<keyword evidence="4" id="KW-1185">Reference proteome</keyword>
<evidence type="ECO:0000259" key="2">
    <source>
        <dbReference type="Pfam" id="PF13239"/>
    </source>
</evidence>